<gene>
    <name evidence="3" type="ORF">SAMN05192570_2769</name>
</gene>
<feature type="region of interest" description="Disordered" evidence="2">
    <location>
        <begin position="27"/>
        <end position="47"/>
    </location>
</feature>
<protein>
    <submittedName>
        <fullName evidence="3">BolA protein</fullName>
    </submittedName>
</protein>
<dbReference type="RefSeq" id="WP_092312139.1">
    <property type="nucleotide sequence ID" value="NZ_FOZV01000006.1"/>
</dbReference>
<sequence length="100" mass="10714">MTEGPIARKIREKLIAGLNPERLEVEDDSARHAGHHHEGGIDGRAGGESHLNLTVVAAAFEGQGRVQRQRAVTDLLREELAGPVHALSIRALTPAEADQA</sequence>
<name>A0A1I6SXM3_9CAUL</name>
<dbReference type="PANTHER" id="PTHR46230">
    <property type="match status" value="1"/>
</dbReference>
<dbReference type="AlphaFoldDB" id="A0A1I6SXM3"/>
<evidence type="ECO:0000313" key="3">
    <source>
        <dbReference type="EMBL" id="SFS81637.1"/>
    </source>
</evidence>
<feature type="compositionally biased region" description="Basic and acidic residues" evidence="2">
    <location>
        <begin position="28"/>
        <end position="47"/>
    </location>
</feature>
<comment type="similarity">
    <text evidence="1">Belongs to the BolA/IbaG family.</text>
</comment>
<reference evidence="4" key="1">
    <citation type="submission" date="2016-10" db="EMBL/GenBank/DDBJ databases">
        <authorList>
            <person name="Varghese N."/>
            <person name="Submissions S."/>
        </authorList>
    </citation>
    <scope>NUCLEOTIDE SEQUENCE [LARGE SCALE GENOMIC DNA]</scope>
    <source>
        <strain evidence="4">CGMCC 1.10683</strain>
    </source>
</reference>
<dbReference type="PIRSF" id="PIRSF003113">
    <property type="entry name" value="BolA"/>
    <property type="match status" value="1"/>
</dbReference>
<proteinExistence type="inferred from homology"/>
<dbReference type="InterPro" id="IPR036065">
    <property type="entry name" value="BolA-like_sf"/>
</dbReference>
<dbReference type="STRING" id="871741.SAMN05192570_2769"/>
<dbReference type="Gene3D" id="3.30.300.90">
    <property type="entry name" value="BolA-like"/>
    <property type="match status" value="1"/>
</dbReference>
<dbReference type="Pfam" id="PF01722">
    <property type="entry name" value="BolA"/>
    <property type="match status" value="1"/>
</dbReference>
<evidence type="ECO:0000256" key="2">
    <source>
        <dbReference type="SAM" id="MobiDB-lite"/>
    </source>
</evidence>
<accession>A0A1I6SXM3</accession>
<dbReference type="Proteomes" id="UP000198788">
    <property type="component" value="Unassembled WGS sequence"/>
</dbReference>
<dbReference type="PANTHER" id="PTHR46230:SF7">
    <property type="entry name" value="BOLA-LIKE PROTEIN 1"/>
    <property type="match status" value="1"/>
</dbReference>
<dbReference type="InterPro" id="IPR002634">
    <property type="entry name" value="BolA"/>
</dbReference>
<keyword evidence="4" id="KW-1185">Reference proteome</keyword>
<dbReference type="GO" id="GO:0016226">
    <property type="term" value="P:iron-sulfur cluster assembly"/>
    <property type="evidence" value="ECO:0007669"/>
    <property type="project" value="TreeGrafter"/>
</dbReference>
<evidence type="ECO:0000256" key="1">
    <source>
        <dbReference type="RuleBase" id="RU003860"/>
    </source>
</evidence>
<evidence type="ECO:0000313" key="4">
    <source>
        <dbReference type="Proteomes" id="UP000198788"/>
    </source>
</evidence>
<dbReference type="EMBL" id="FOZV01000006">
    <property type="protein sequence ID" value="SFS81637.1"/>
    <property type="molecule type" value="Genomic_DNA"/>
</dbReference>
<organism evidence="3 4">
    <name type="scientific">Brevundimonas viscosa</name>
    <dbReference type="NCBI Taxonomy" id="871741"/>
    <lineage>
        <taxon>Bacteria</taxon>
        <taxon>Pseudomonadati</taxon>
        <taxon>Pseudomonadota</taxon>
        <taxon>Alphaproteobacteria</taxon>
        <taxon>Caulobacterales</taxon>
        <taxon>Caulobacteraceae</taxon>
        <taxon>Brevundimonas</taxon>
    </lineage>
</organism>
<dbReference type="OrthoDB" id="9811118at2"/>
<dbReference type="SUPFAM" id="SSF82657">
    <property type="entry name" value="BolA-like"/>
    <property type="match status" value="1"/>
</dbReference>